<reference evidence="3" key="1">
    <citation type="submission" date="2003-08" db="EMBL/GenBank/DDBJ databases">
        <authorList>
            <person name="Birren B."/>
            <person name="Nusbaum C."/>
            <person name="Abebe A."/>
            <person name="Abouelleil A."/>
            <person name="Adekoya E."/>
            <person name="Ait-zahra M."/>
            <person name="Allen N."/>
            <person name="Allen T."/>
            <person name="An P."/>
            <person name="Anderson M."/>
            <person name="Anderson S."/>
            <person name="Arachchi H."/>
            <person name="Armbruster J."/>
            <person name="Bachantsang P."/>
            <person name="Baldwin J."/>
            <person name="Barry A."/>
            <person name="Bayul T."/>
            <person name="Blitshsteyn B."/>
            <person name="Bloom T."/>
            <person name="Blye J."/>
            <person name="Boguslavskiy L."/>
            <person name="Borowsky M."/>
            <person name="Boukhgalter B."/>
            <person name="Brunache A."/>
            <person name="Butler J."/>
            <person name="Calixte N."/>
            <person name="Calvo S."/>
            <person name="Camarata J."/>
            <person name="Campo K."/>
            <person name="Chang J."/>
            <person name="Cheshatsang Y."/>
            <person name="Citroen M."/>
            <person name="Collymore A."/>
            <person name="Considine T."/>
            <person name="Cook A."/>
            <person name="Cooke P."/>
            <person name="Corum B."/>
            <person name="Cuomo C."/>
            <person name="David R."/>
            <person name="Dawoe T."/>
            <person name="Degray S."/>
            <person name="Dodge S."/>
            <person name="Dooley K."/>
            <person name="Dorje P."/>
            <person name="Dorjee K."/>
            <person name="Dorris L."/>
            <person name="Duffey N."/>
            <person name="Dupes A."/>
            <person name="Elkins T."/>
            <person name="Engels R."/>
            <person name="Erickson J."/>
            <person name="Farina A."/>
            <person name="Faro S."/>
            <person name="Ferreira P."/>
            <person name="Fischer H."/>
            <person name="Fitzgerald M."/>
            <person name="Foley K."/>
            <person name="Gage D."/>
            <person name="Galagan J."/>
            <person name="Gearin G."/>
            <person name="Gnerre S."/>
            <person name="Gnirke A."/>
            <person name="Goyette A."/>
            <person name="Graham J."/>
            <person name="Grandbois E."/>
            <person name="Gyaltsen K."/>
            <person name="Hafez N."/>
            <person name="Hagopian D."/>
            <person name="Hagos B."/>
            <person name="Hall J."/>
            <person name="Hatcher B."/>
            <person name="Heller A."/>
            <person name="Higgins H."/>
            <person name="Honan T."/>
            <person name="Horn A."/>
            <person name="Houde N."/>
            <person name="Hughes L."/>
            <person name="Hulme W."/>
            <person name="Husby E."/>
            <person name="Iliev I."/>
            <person name="Jaffe D."/>
            <person name="Jones C."/>
            <person name="Kamal M."/>
            <person name="Kamat A."/>
            <person name="Kamvysselis M."/>
            <person name="Karlsson E."/>
            <person name="Kells C."/>
            <person name="Kieu A."/>
            <person name="Kisner P."/>
            <person name="Kodira C."/>
            <person name="Kulbokas E."/>
            <person name="Labutti K."/>
            <person name="Lama D."/>
            <person name="Landers T."/>
            <person name="Leger J."/>
            <person name="Levine S."/>
            <person name="Lewis D."/>
            <person name="Lewis T."/>
            <person name="Lindblad-toh K."/>
            <person name="Liu X."/>
            <person name="Lokyitsang T."/>
            <person name="Lokyitsang Y."/>
            <person name="Lucien O."/>
            <person name="Lui A."/>
            <person name="Ma L.J."/>
            <person name="Mabbitt R."/>
            <person name="Macdonald J."/>
            <person name="Maclean C."/>
            <person name="Major J."/>
            <person name="Manning J."/>
            <person name="Marabella R."/>
            <person name="Maru K."/>
            <person name="Matthews C."/>
            <person name="Mauceli E."/>
            <person name="Mccarthy M."/>
            <person name="Mcdonough S."/>
            <person name="Mcghee T."/>
            <person name="Meldrim J."/>
            <person name="Meneus L."/>
            <person name="Mesirov J."/>
            <person name="Mihalev A."/>
            <person name="Mihova T."/>
            <person name="Mikkelsen T."/>
            <person name="Mlenga V."/>
            <person name="Moru K."/>
            <person name="Mozes J."/>
            <person name="Mulrain L."/>
            <person name="Munson G."/>
            <person name="Naylor J."/>
            <person name="Newes C."/>
            <person name="Nguyen C."/>
            <person name="Nguyen N."/>
            <person name="Nguyen T."/>
            <person name="Nicol R."/>
            <person name="Nielsen C."/>
            <person name="Nizzari M."/>
            <person name="Norbu C."/>
            <person name="Norbu N."/>
            <person name="O'donnell P."/>
            <person name="Okoawo O."/>
            <person name="O'leary S."/>
            <person name="Omotosho B."/>
            <person name="O'neill K."/>
            <person name="Osman S."/>
            <person name="Parker S."/>
            <person name="Perrin D."/>
            <person name="Phunkhang P."/>
            <person name="Piqani B."/>
            <person name="Purcell S."/>
            <person name="Rachupka T."/>
            <person name="Ramasamy U."/>
            <person name="Rameau R."/>
            <person name="Ray V."/>
            <person name="Raymond C."/>
            <person name="Retta R."/>
            <person name="Richardson S."/>
            <person name="Rise C."/>
            <person name="Rodriguez J."/>
            <person name="Rogers J."/>
            <person name="Rogov P."/>
            <person name="Rutman M."/>
            <person name="Schupbach R."/>
            <person name="Seaman C."/>
            <person name="Settipalli S."/>
            <person name="Sharpe T."/>
            <person name="Sheridan J."/>
            <person name="Sherpa N."/>
            <person name="Shi J."/>
            <person name="Smirnov S."/>
            <person name="Smith C."/>
            <person name="Sougnez C."/>
            <person name="Spencer B."/>
            <person name="Stalker J."/>
            <person name="Stange-thomann N."/>
            <person name="Stavropoulos S."/>
            <person name="Stetson K."/>
            <person name="Stone C."/>
            <person name="Stone S."/>
            <person name="Stubbs M."/>
            <person name="Talamas J."/>
            <person name="Tchuinga P."/>
            <person name="Tenzing P."/>
            <person name="Tesfaye S."/>
            <person name="Theodore J."/>
            <person name="Thoulutsang Y."/>
            <person name="Topham K."/>
            <person name="Towey S."/>
            <person name="Tsamla T."/>
            <person name="Tsomo N."/>
            <person name="Vallee D."/>
            <person name="Vassiliev H."/>
            <person name="Venkataraman V."/>
            <person name="Vinson J."/>
            <person name="Vo A."/>
            <person name="Wade C."/>
            <person name="Wang S."/>
            <person name="Wangchuk T."/>
            <person name="Wangdi T."/>
            <person name="Whittaker C."/>
            <person name="Wilkinson J."/>
            <person name="Wu Y."/>
            <person name="Wyman D."/>
            <person name="Yadav S."/>
            <person name="Yang S."/>
            <person name="Yang X."/>
            <person name="Yeager S."/>
            <person name="Yee E."/>
            <person name="Young G."/>
            <person name="Zainoun J."/>
            <person name="Zembeck L."/>
            <person name="Zimmer A."/>
            <person name="Zody M."/>
            <person name="Lander E."/>
        </authorList>
    </citation>
    <scope>NUCLEOTIDE SEQUENCE [LARGE SCALE GENOMIC DNA]</scope>
</reference>
<reference evidence="2" key="2">
    <citation type="submission" date="2025-08" db="UniProtKB">
        <authorList>
            <consortium name="Ensembl"/>
        </authorList>
    </citation>
    <scope>IDENTIFICATION</scope>
</reference>
<keyword evidence="3" id="KW-1185">Reference proteome</keyword>
<dbReference type="HOGENOM" id="CLU_1126676_0_0_1"/>
<keyword evidence="1" id="KW-0175">Coiled coil</keyword>
<evidence type="ECO:0008006" key="4">
    <source>
        <dbReference type="Google" id="ProtNLM"/>
    </source>
</evidence>
<dbReference type="Proteomes" id="UP000007875">
    <property type="component" value="Unassembled WGS sequence"/>
</dbReference>
<dbReference type="InterPro" id="IPR024849">
    <property type="entry name" value="Shootin-1"/>
</dbReference>
<name>H2YJX8_CIOSA</name>
<protein>
    <recommendedName>
        <fullName evidence="4">Shootin-1</fullName>
    </recommendedName>
</protein>
<dbReference type="GO" id="GO:0031252">
    <property type="term" value="C:cell leading edge"/>
    <property type="evidence" value="ECO:0007669"/>
    <property type="project" value="TreeGrafter"/>
</dbReference>
<organism evidence="2 3">
    <name type="scientific">Ciona savignyi</name>
    <name type="common">Pacific transparent sea squirt</name>
    <dbReference type="NCBI Taxonomy" id="51511"/>
    <lineage>
        <taxon>Eukaryota</taxon>
        <taxon>Metazoa</taxon>
        <taxon>Chordata</taxon>
        <taxon>Tunicata</taxon>
        <taxon>Ascidiacea</taxon>
        <taxon>Phlebobranchia</taxon>
        <taxon>Cionidae</taxon>
        <taxon>Ciona</taxon>
    </lineage>
</organism>
<dbReference type="GO" id="GO:0048812">
    <property type="term" value="P:neuron projection morphogenesis"/>
    <property type="evidence" value="ECO:0007669"/>
    <property type="project" value="TreeGrafter"/>
</dbReference>
<sequence>MENDVIYSNSVIDAEIPACIITPAQYEAQQKHLAETLEKLRRYEEVTSEIEEEFTEMQNSLTRERMMSSKAMSIATKVYQQNKALKTRTSRLSQRSSRHQKWAEQSSIDTLAVPGETDDIGHLNDENLTADIISNEIEALKTEQSIELELQDARNEISTLQFKCKDISDKLDSVLKENEELNETIRMHQEAETTAADEIETLTEKLDVESHVRKRAETLAAKMYGENKSWKKQSIMRKKSGEGDDNS</sequence>
<evidence type="ECO:0000256" key="1">
    <source>
        <dbReference type="SAM" id="Coils"/>
    </source>
</evidence>
<evidence type="ECO:0000313" key="3">
    <source>
        <dbReference type="Proteomes" id="UP000007875"/>
    </source>
</evidence>
<dbReference type="GO" id="GO:0005737">
    <property type="term" value="C:cytoplasm"/>
    <property type="evidence" value="ECO:0007669"/>
    <property type="project" value="TreeGrafter"/>
</dbReference>
<accession>H2YJX8</accession>
<dbReference type="PANTHER" id="PTHR46606:SF5">
    <property type="entry name" value="SHOOTIN-1"/>
    <property type="match status" value="1"/>
</dbReference>
<dbReference type="AlphaFoldDB" id="H2YJX8"/>
<dbReference type="GO" id="GO:0044295">
    <property type="term" value="C:axonal growth cone"/>
    <property type="evidence" value="ECO:0007669"/>
    <property type="project" value="TreeGrafter"/>
</dbReference>
<feature type="coiled-coil region" evidence="1">
    <location>
        <begin position="123"/>
        <end position="191"/>
    </location>
</feature>
<dbReference type="Ensembl" id="ENSCSAVT00000005702.1">
    <property type="protein sequence ID" value="ENSCSAVP00000005627.1"/>
    <property type="gene ID" value="ENSCSAVG00000003354.1"/>
</dbReference>
<dbReference type="PANTHER" id="PTHR46606">
    <property type="entry name" value="SHOOTIN-1"/>
    <property type="match status" value="1"/>
</dbReference>
<feature type="coiled-coil region" evidence="1">
    <location>
        <begin position="26"/>
        <end position="60"/>
    </location>
</feature>
<reference evidence="2" key="3">
    <citation type="submission" date="2025-09" db="UniProtKB">
        <authorList>
            <consortium name="Ensembl"/>
        </authorList>
    </citation>
    <scope>IDENTIFICATION</scope>
</reference>
<proteinExistence type="predicted"/>
<dbReference type="InParanoid" id="H2YJX8"/>
<evidence type="ECO:0000313" key="2">
    <source>
        <dbReference type="Ensembl" id="ENSCSAVP00000005627.1"/>
    </source>
</evidence>
<dbReference type="GO" id="GO:2001224">
    <property type="term" value="P:positive regulation of neuron migration"/>
    <property type="evidence" value="ECO:0007669"/>
    <property type="project" value="TreeGrafter"/>
</dbReference>